<gene>
    <name evidence="1" type="ORF">MRB53_032112</name>
</gene>
<evidence type="ECO:0000313" key="2">
    <source>
        <dbReference type="Proteomes" id="UP001234297"/>
    </source>
</evidence>
<keyword evidence="2" id="KW-1185">Reference proteome</keyword>
<reference evidence="1 2" key="1">
    <citation type="journal article" date="2022" name="Hortic Res">
        <title>A haplotype resolved chromosomal level avocado genome allows analysis of novel avocado genes.</title>
        <authorList>
            <person name="Nath O."/>
            <person name="Fletcher S.J."/>
            <person name="Hayward A."/>
            <person name="Shaw L.M."/>
            <person name="Masouleh A.K."/>
            <person name="Furtado A."/>
            <person name="Henry R.J."/>
            <person name="Mitter N."/>
        </authorList>
    </citation>
    <scope>NUCLEOTIDE SEQUENCE [LARGE SCALE GENOMIC DNA]</scope>
    <source>
        <strain evidence="2">cv. Hass</strain>
    </source>
</reference>
<evidence type="ECO:0000313" key="1">
    <source>
        <dbReference type="EMBL" id="KAJ8623583.1"/>
    </source>
</evidence>
<dbReference type="Proteomes" id="UP001234297">
    <property type="component" value="Chromosome 10"/>
</dbReference>
<sequence>MPRHSVSLVNSSINSFCLGLRFSFQSTMASSSSTTTMNQASSLLLTNTTHLISSVSSQQNKSSRYVLLSISNGSTQHAHKQYETLKATNKWSTSKRTCNVFPKLEANMAN</sequence>
<comment type="caution">
    <text evidence="1">The sequence shown here is derived from an EMBL/GenBank/DDBJ whole genome shotgun (WGS) entry which is preliminary data.</text>
</comment>
<organism evidence="1 2">
    <name type="scientific">Persea americana</name>
    <name type="common">Avocado</name>
    <dbReference type="NCBI Taxonomy" id="3435"/>
    <lineage>
        <taxon>Eukaryota</taxon>
        <taxon>Viridiplantae</taxon>
        <taxon>Streptophyta</taxon>
        <taxon>Embryophyta</taxon>
        <taxon>Tracheophyta</taxon>
        <taxon>Spermatophyta</taxon>
        <taxon>Magnoliopsida</taxon>
        <taxon>Magnoliidae</taxon>
        <taxon>Laurales</taxon>
        <taxon>Lauraceae</taxon>
        <taxon>Persea</taxon>
    </lineage>
</organism>
<dbReference type="EMBL" id="CM056818">
    <property type="protein sequence ID" value="KAJ8623583.1"/>
    <property type="molecule type" value="Genomic_DNA"/>
</dbReference>
<accession>A0ACC2KR81</accession>
<name>A0ACC2KR81_PERAE</name>
<protein>
    <submittedName>
        <fullName evidence="1">Uncharacterized protein</fullName>
    </submittedName>
</protein>
<proteinExistence type="predicted"/>